<dbReference type="EMBL" id="JAUCMX010000014">
    <property type="protein sequence ID" value="KAK3524430.1"/>
    <property type="molecule type" value="Genomic_DNA"/>
</dbReference>
<sequence>SDHRNSILDVPVGILFEDTDLQPPFSPQLLAFEFLDCEPHGESAETAVSLFSQRCGSTTEFQMPPFSYPGSPSFVPTEMQLCAVRLMVVAYVFTSTRNGGSIELYGAISELQNAHPNGLFIIAGDFNHVNLKTVLPKFHHYVDSATRGANTLGLVYTNIPGGYRAEPHPHLGYSDHISLMQISAYRPLVRRSKRVLKQVKTWPAGAISALQDCFECTDWNMLREAATNNDSINLEEYKTSVTSYIGKCIDDMTVSKTITTRTNQKPWMTAKVRTLLKSSDFTFRAGDKTALKTARAKLSRAIKEAKCAHAQRIHSHFQDNRDSRPMWQSIQMITNYKTTSPACDNDSSLPDMLNDFYARFEAQNNVTARKTIPALNYQVLCLSMADVKRTLYRVNPRKAGGPDNITARVLRECASSLSIAVVTTCLKTMTSSSSPMTQP</sequence>
<protein>
    <recommendedName>
        <fullName evidence="3">Endonuclease/exonuclease/phosphatase domain-containing protein</fullName>
    </recommendedName>
</protein>
<organism evidence="1 2">
    <name type="scientific">Hemibagrus guttatus</name>
    <dbReference type="NCBI Taxonomy" id="175788"/>
    <lineage>
        <taxon>Eukaryota</taxon>
        <taxon>Metazoa</taxon>
        <taxon>Chordata</taxon>
        <taxon>Craniata</taxon>
        <taxon>Vertebrata</taxon>
        <taxon>Euteleostomi</taxon>
        <taxon>Actinopterygii</taxon>
        <taxon>Neopterygii</taxon>
        <taxon>Teleostei</taxon>
        <taxon>Ostariophysi</taxon>
        <taxon>Siluriformes</taxon>
        <taxon>Bagridae</taxon>
        <taxon>Hemibagrus</taxon>
    </lineage>
</organism>
<dbReference type="PANTHER" id="PTHR47510">
    <property type="entry name" value="REVERSE TRANSCRIPTASE DOMAIN-CONTAINING PROTEIN"/>
    <property type="match status" value="1"/>
</dbReference>
<gene>
    <name evidence="1" type="ORF">QTP70_028376</name>
</gene>
<evidence type="ECO:0000313" key="2">
    <source>
        <dbReference type="Proteomes" id="UP001274896"/>
    </source>
</evidence>
<feature type="non-terminal residue" evidence="1">
    <location>
        <position position="1"/>
    </location>
</feature>
<dbReference type="Proteomes" id="UP001274896">
    <property type="component" value="Unassembled WGS sequence"/>
</dbReference>
<proteinExistence type="predicted"/>
<evidence type="ECO:0000313" key="1">
    <source>
        <dbReference type="EMBL" id="KAK3524430.1"/>
    </source>
</evidence>
<name>A0AAE0QL16_9TELE</name>
<dbReference type="AlphaFoldDB" id="A0AAE0QL16"/>
<evidence type="ECO:0008006" key="3">
    <source>
        <dbReference type="Google" id="ProtNLM"/>
    </source>
</evidence>
<feature type="non-terminal residue" evidence="1">
    <location>
        <position position="439"/>
    </location>
</feature>
<comment type="caution">
    <text evidence="1">The sequence shown here is derived from an EMBL/GenBank/DDBJ whole genome shotgun (WGS) entry which is preliminary data.</text>
</comment>
<keyword evidence="2" id="KW-1185">Reference proteome</keyword>
<reference evidence="1" key="1">
    <citation type="submission" date="2023-06" db="EMBL/GenBank/DDBJ databases">
        <title>Male Hemibagrus guttatus genome.</title>
        <authorList>
            <person name="Bian C."/>
        </authorList>
    </citation>
    <scope>NUCLEOTIDE SEQUENCE</scope>
    <source>
        <strain evidence="1">Male_cb2023</strain>
        <tissue evidence="1">Muscle</tissue>
    </source>
</reference>
<accession>A0AAE0QL16</accession>
<dbReference type="PANTHER" id="PTHR47510:SF3">
    <property type="entry name" value="ENDO_EXONUCLEASE_PHOSPHATASE DOMAIN-CONTAINING PROTEIN"/>
    <property type="match status" value="1"/>
</dbReference>